<evidence type="ECO:0000313" key="13">
    <source>
        <dbReference type="Proteomes" id="UP000444721"/>
    </source>
</evidence>
<dbReference type="SUPFAM" id="SSF53383">
    <property type="entry name" value="PLP-dependent transferases"/>
    <property type="match status" value="1"/>
</dbReference>
<dbReference type="GO" id="GO:0008890">
    <property type="term" value="F:glycine C-acetyltransferase activity"/>
    <property type="evidence" value="ECO:0007669"/>
    <property type="project" value="UniProtKB-EC"/>
</dbReference>
<dbReference type="EC" id="2.3.1.29" evidence="7"/>
<dbReference type="Pfam" id="PF00155">
    <property type="entry name" value="Aminotran_1_2"/>
    <property type="match status" value="1"/>
</dbReference>
<dbReference type="RefSeq" id="XP_044566361.1">
    <property type="nucleotide sequence ID" value="XM_044702810.1"/>
</dbReference>
<reference evidence="12 13" key="1">
    <citation type="journal article" date="2019" name="Sci. Rep.">
        <title>Nanopore sequencing improves the draft genome of the human pathogenic amoeba Naegleria fowleri.</title>
        <authorList>
            <person name="Liechti N."/>
            <person name="Schurch N."/>
            <person name="Bruggmann R."/>
            <person name="Wittwer M."/>
        </authorList>
    </citation>
    <scope>NUCLEOTIDE SEQUENCE [LARGE SCALE GENOMIC DNA]</scope>
    <source>
        <strain evidence="12 13">ATCC 30894</strain>
    </source>
</reference>
<dbReference type="VEuPathDB" id="AmoebaDB:NF0052790"/>
<dbReference type="Gene3D" id="3.90.1150.10">
    <property type="entry name" value="Aspartate Aminotransferase, domain 1"/>
    <property type="match status" value="1"/>
</dbReference>
<dbReference type="GO" id="GO:0006567">
    <property type="term" value="P:L-threonine catabolic process"/>
    <property type="evidence" value="ECO:0007669"/>
    <property type="project" value="InterPro"/>
</dbReference>
<feature type="domain" description="Aminotransferase class I/classII large" evidence="11">
    <location>
        <begin position="101"/>
        <end position="443"/>
    </location>
</feature>
<evidence type="ECO:0000313" key="12">
    <source>
        <dbReference type="EMBL" id="KAF0981648.1"/>
    </source>
</evidence>
<dbReference type="OMA" id="GTHEYCD"/>
<gene>
    <name evidence="12" type="ORF">FDP41_012305</name>
</gene>
<comment type="cofactor">
    <cofactor evidence="1">
        <name>pyridoxal 5'-phosphate</name>
        <dbReference type="ChEBI" id="CHEBI:597326"/>
    </cofactor>
</comment>
<protein>
    <recommendedName>
        <fullName evidence="8">2-amino-3-ketobutyrate coenzyme A ligase, mitochondrial</fullName>
        <ecNumber evidence="7">2.3.1.29</ecNumber>
    </recommendedName>
    <alternativeName>
        <fullName evidence="9">Aminoacetone synthase</fullName>
    </alternativeName>
    <alternativeName>
        <fullName evidence="10">Glycine acetyltransferase</fullName>
    </alternativeName>
</protein>
<dbReference type="FunFam" id="3.40.640.10:FF:000006">
    <property type="entry name" value="5-aminolevulinate synthase, mitochondrial"/>
    <property type="match status" value="1"/>
</dbReference>
<evidence type="ECO:0000259" key="11">
    <source>
        <dbReference type="Pfam" id="PF00155"/>
    </source>
</evidence>
<evidence type="ECO:0000256" key="6">
    <source>
        <dbReference type="ARBA" id="ARBA00052559"/>
    </source>
</evidence>
<dbReference type="GeneID" id="68119520"/>
<dbReference type="EMBL" id="VFQX01000013">
    <property type="protein sequence ID" value="KAF0981648.1"/>
    <property type="molecule type" value="Genomic_DNA"/>
</dbReference>
<evidence type="ECO:0000256" key="7">
    <source>
        <dbReference type="ARBA" id="ARBA00067076"/>
    </source>
</evidence>
<dbReference type="FunFam" id="3.90.1150.10:FF:000004">
    <property type="entry name" value="2-amino-3-ketobutyrate coenzyme A ligase"/>
    <property type="match status" value="1"/>
</dbReference>
<proteinExistence type="inferred from homology"/>
<dbReference type="InterPro" id="IPR011282">
    <property type="entry name" value="2am3keto_CoA_ligase"/>
</dbReference>
<dbReference type="InterPro" id="IPR050087">
    <property type="entry name" value="AON_synthase_class-II"/>
</dbReference>
<dbReference type="NCBIfam" id="TIGR01822">
    <property type="entry name" value="2am3keto_CoA"/>
    <property type="match status" value="1"/>
</dbReference>
<evidence type="ECO:0000256" key="10">
    <source>
        <dbReference type="ARBA" id="ARBA00078624"/>
    </source>
</evidence>
<dbReference type="AlphaFoldDB" id="A0A6A5C7C3"/>
<keyword evidence="4" id="KW-0663">Pyridoxal phosphate</keyword>
<evidence type="ECO:0000256" key="5">
    <source>
        <dbReference type="ARBA" id="ARBA00023315"/>
    </source>
</evidence>
<dbReference type="InterPro" id="IPR015421">
    <property type="entry name" value="PyrdxlP-dep_Trfase_major"/>
</dbReference>
<dbReference type="VEuPathDB" id="AmoebaDB:FDP41_012305"/>
<comment type="catalytic activity">
    <reaction evidence="6">
        <text>glycine + acetyl-CoA = (2S)-2-amino-3-oxobutanoate + CoA</text>
        <dbReference type="Rhea" id="RHEA:20736"/>
        <dbReference type="ChEBI" id="CHEBI:57287"/>
        <dbReference type="ChEBI" id="CHEBI:57288"/>
        <dbReference type="ChEBI" id="CHEBI:57305"/>
        <dbReference type="ChEBI" id="CHEBI:78948"/>
        <dbReference type="EC" id="2.3.1.29"/>
    </reaction>
    <physiologicalReaction direction="right-to-left" evidence="6">
        <dbReference type="Rhea" id="RHEA:20738"/>
    </physiologicalReaction>
</comment>
<dbReference type="CDD" id="cd06454">
    <property type="entry name" value="KBL_like"/>
    <property type="match status" value="1"/>
</dbReference>
<evidence type="ECO:0000256" key="2">
    <source>
        <dbReference type="ARBA" id="ARBA00008392"/>
    </source>
</evidence>
<dbReference type="GO" id="GO:0005739">
    <property type="term" value="C:mitochondrion"/>
    <property type="evidence" value="ECO:0007669"/>
    <property type="project" value="TreeGrafter"/>
</dbReference>
<evidence type="ECO:0000256" key="9">
    <source>
        <dbReference type="ARBA" id="ARBA00075633"/>
    </source>
</evidence>
<evidence type="ECO:0000256" key="8">
    <source>
        <dbReference type="ARBA" id="ARBA00069660"/>
    </source>
</evidence>
<evidence type="ECO:0000256" key="4">
    <source>
        <dbReference type="ARBA" id="ARBA00022898"/>
    </source>
</evidence>
<dbReference type="Gene3D" id="3.40.640.10">
    <property type="entry name" value="Type I PLP-dependent aspartate aminotransferase-like (Major domain)"/>
    <property type="match status" value="1"/>
</dbReference>
<dbReference type="InterPro" id="IPR015424">
    <property type="entry name" value="PyrdxlP-dep_Trfase"/>
</dbReference>
<keyword evidence="3" id="KW-0808">Transferase</keyword>
<dbReference type="OrthoDB" id="10263824at2759"/>
<keyword evidence="13" id="KW-1185">Reference proteome</keyword>
<evidence type="ECO:0000256" key="3">
    <source>
        <dbReference type="ARBA" id="ARBA00022679"/>
    </source>
</evidence>
<dbReference type="PANTHER" id="PTHR13693:SF102">
    <property type="entry name" value="2-AMINO-3-KETOBUTYRATE COENZYME A LIGASE, MITOCHONDRIAL"/>
    <property type="match status" value="1"/>
</dbReference>
<accession>A0A6A5C7C3</accession>
<dbReference type="NCBIfam" id="NF005394">
    <property type="entry name" value="PRK06939.1"/>
    <property type="match status" value="1"/>
</dbReference>
<dbReference type="InterPro" id="IPR004839">
    <property type="entry name" value="Aminotransferase_I/II_large"/>
</dbReference>
<name>A0A6A5C7C3_NAEFO</name>
<comment type="caution">
    <text evidence="12">The sequence shown here is derived from an EMBL/GenBank/DDBJ whole genome shotgun (WGS) entry which is preliminary data.</text>
</comment>
<evidence type="ECO:0000256" key="1">
    <source>
        <dbReference type="ARBA" id="ARBA00001933"/>
    </source>
</evidence>
<sequence length="456" mass="50758">MQKSLFLSSSFSLLIKKNTNALPQLAISSSSFLKQQLHQQEREFSQTILPTMSAQIYNENLKPIIEKQLNEIRQAGTYKKERVITSPQASKITTLQTGKNEVLNFCANNYLGLSDHPELIKAAKKALDTHGMGLSSVRFICGTQDIHKELEAKISEFHGTEDTILYPSCFDANGGLFECLLNEEDAVISDALNHASIIDGIRLCKAQRFRYKHMDMADLERLLQETQSARTRLIATDGVFSMDGDVAPLPEIVKLAEKYKAIIFIDECHATGFFGKTGRGTPEHFGLEGKIDIINSTLGKALGGSTGGYTTGRKEIIELLRQRARPYLFSNSLAPPVVGASLKVFEMISKDTTLRDRLMENTKLFRQSMKKAGFEIIGDDSCPIVPVMLRDARLASEFADEMLQRGIYVIGFSYPVVPKDQARIRVQLSAGHSKEQVEKCINAFIEVGKQKGIIKV</sequence>
<dbReference type="HAMAP" id="MF_00985">
    <property type="entry name" value="2am3keto_CoA_ligase"/>
    <property type="match status" value="1"/>
</dbReference>
<organism evidence="12 13">
    <name type="scientific">Naegleria fowleri</name>
    <name type="common">Brain eating amoeba</name>
    <dbReference type="NCBI Taxonomy" id="5763"/>
    <lineage>
        <taxon>Eukaryota</taxon>
        <taxon>Discoba</taxon>
        <taxon>Heterolobosea</taxon>
        <taxon>Tetramitia</taxon>
        <taxon>Eutetramitia</taxon>
        <taxon>Vahlkampfiidae</taxon>
        <taxon>Naegleria</taxon>
    </lineage>
</organism>
<dbReference type="PANTHER" id="PTHR13693">
    <property type="entry name" value="CLASS II AMINOTRANSFERASE/8-AMINO-7-OXONONANOATE SYNTHASE"/>
    <property type="match status" value="1"/>
</dbReference>
<dbReference type="Proteomes" id="UP000444721">
    <property type="component" value="Unassembled WGS sequence"/>
</dbReference>
<dbReference type="VEuPathDB" id="AmoebaDB:NfTy_039460"/>
<dbReference type="GO" id="GO:0030170">
    <property type="term" value="F:pyridoxal phosphate binding"/>
    <property type="evidence" value="ECO:0007669"/>
    <property type="project" value="InterPro"/>
</dbReference>
<keyword evidence="5" id="KW-0012">Acyltransferase</keyword>
<dbReference type="InterPro" id="IPR015422">
    <property type="entry name" value="PyrdxlP-dep_Trfase_small"/>
</dbReference>
<comment type="similarity">
    <text evidence="2">Belongs to the class-II pyridoxal-phosphate-dependent aminotransferase family.</text>
</comment>